<name>A0ACD1FXQ2_9EURO</name>
<organism evidence="1 2">
    <name type="scientific">Aspergillus brunneoviolaceus CBS 621.78</name>
    <dbReference type="NCBI Taxonomy" id="1450534"/>
    <lineage>
        <taxon>Eukaryota</taxon>
        <taxon>Fungi</taxon>
        <taxon>Dikarya</taxon>
        <taxon>Ascomycota</taxon>
        <taxon>Pezizomycotina</taxon>
        <taxon>Eurotiomycetes</taxon>
        <taxon>Eurotiomycetidae</taxon>
        <taxon>Eurotiales</taxon>
        <taxon>Aspergillaceae</taxon>
        <taxon>Aspergillus</taxon>
        <taxon>Aspergillus subgen. Circumdati</taxon>
    </lineage>
</organism>
<sequence length="164" mass="19224">MSSRLIDQIPAPKTPPKMKVLLFRMPRTGTILEAYHRTTIAIRMAFEILHYWPFHGPLEARYLHTGKDYTRANYDKLFYGFNVSCNMTGTLVVADLIRAYPEAKVVVSTREVDRWLWSLRQSVDSAVSWKSFDWLAPWDPAYLDYYAWIQHAVPAERVLMLRRA</sequence>
<dbReference type="Proteomes" id="UP000249057">
    <property type="component" value="Unassembled WGS sequence"/>
</dbReference>
<accession>A0ACD1FXQ2</accession>
<evidence type="ECO:0000313" key="1">
    <source>
        <dbReference type="EMBL" id="RAH41732.1"/>
    </source>
</evidence>
<dbReference type="EMBL" id="KZ825384">
    <property type="protein sequence ID" value="RAH41732.1"/>
    <property type="molecule type" value="Genomic_DNA"/>
</dbReference>
<protein>
    <submittedName>
        <fullName evidence="1">Uncharacterized protein</fullName>
    </submittedName>
</protein>
<gene>
    <name evidence="1" type="ORF">BO95DRAFT_467623</name>
</gene>
<reference evidence="1" key="1">
    <citation type="submission" date="2018-02" db="EMBL/GenBank/DDBJ databases">
        <title>The genomes of Aspergillus section Nigri reveals drivers in fungal speciation.</title>
        <authorList>
            <consortium name="DOE Joint Genome Institute"/>
            <person name="Vesth T.C."/>
            <person name="Nybo J."/>
            <person name="Theobald S."/>
            <person name="Brandl J."/>
            <person name="Frisvad J.C."/>
            <person name="Nielsen K.F."/>
            <person name="Lyhne E.K."/>
            <person name="Kogle M.E."/>
            <person name="Kuo A."/>
            <person name="Riley R."/>
            <person name="Clum A."/>
            <person name="Nolan M."/>
            <person name="Lipzen A."/>
            <person name="Salamov A."/>
            <person name="Henrissat B."/>
            <person name="Wiebenga A."/>
            <person name="De vries R.P."/>
            <person name="Grigoriev I.V."/>
            <person name="Mortensen U.H."/>
            <person name="Andersen M.R."/>
            <person name="Baker S.E."/>
        </authorList>
    </citation>
    <scope>NUCLEOTIDE SEQUENCE</scope>
    <source>
        <strain evidence="1">CBS 621.78</strain>
    </source>
</reference>
<keyword evidence="2" id="KW-1185">Reference proteome</keyword>
<evidence type="ECO:0000313" key="2">
    <source>
        <dbReference type="Proteomes" id="UP000249057"/>
    </source>
</evidence>
<proteinExistence type="predicted"/>